<evidence type="ECO:0000313" key="5">
    <source>
        <dbReference type="EMBL" id="KAJ5073079.1"/>
    </source>
</evidence>
<dbReference type="GO" id="GO:0005634">
    <property type="term" value="C:nucleus"/>
    <property type="evidence" value="ECO:0007669"/>
    <property type="project" value="TreeGrafter"/>
</dbReference>
<dbReference type="Gene3D" id="3.30.710.10">
    <property type="entry name" value="Potassium Channel Kv1.1, Chain A"/>
    <property type="match status" value="2"/>
</dbReference>
<sequence length="647" mass="76176">MKKQLLNICKEKNPKNLLEKIKSSIKKGTDINAKTKLNQTPLHLICQWQKKNSVEIIKYLVEKGTDINAKTKLNQTPLHLVCKFQKKNSVEIIKYFVEKGTDINAKTKLNQTPLHLVCQFQKINSVEIIKYFVEKGTDINAKTKLDQTPLHLVCQWQSRKGFEIIKYLVEKGADINVKTTENQTPLHLVYQFQKVNSFEIIKYLVEKGADVNIQNVLDETILHLVCKDHSQKGNTCEMMRFLVEKGANVNSLQYTKETPLHYIFHYQEKNVFEMVKILVEKGANINAQSENSKSTPFHFAFSLPRKNVFKIIQYLIQNGADVNIKTAQNRTPLYFAAQNNREYLIEILLLNNANIYDLLDTQIKQEYIDLFTQIYSFNQDSQNFLKSNDNFSDLGIKSNDSFTFQAHQQILLMRLDQNETILQQFIKNCSQKSKETVEIVLNFIYSGIYDFENFSKILTDFLHLQNRYNKALKNHLKLILPFEQFHEENKEISKIKENHLNKIEKQKEIIESFFKEIGIDSDWIEKKSRRKGILKDFTKFYHQNETKDFTIIVDEKEIKVHKLILMIRSELFKGMFQLNISDKSNKVHDYSKKSFETINQLIYFLYHDEFEETKLNNQIIEELYDVKDYYQLNPNSIIDLILFDGLK</sequence>
<evidence type="ECO:0000313" key="6">
    <source>
        <dbReference type="Proteomes" id="UP001149090"/>
    </source>
</evidence>
<dbReference type="Pfam" id="PF00651">
    <property type="entry name" value="BTB"/>
    <property type="match status" value="1"/>
</dbReference>
<dbReference type="Pfam" id="PF00023">
    <property type="entry name" value="Ank"/>
    <property type="match status" value="1"/>
</dbReference>
<dbReference type="SUPFAM" id="SSF48403">
    <property type="entry name" value="Ankyrin repeat"/>
    <property type="match status" value="1"/>
</dbReference>
<dbReference type="GO" id="GO:0045944">
    <property type="term" value="P:positive regulation of transcription by RNA polymerase II"/>
    <property type="evidence" value="ECO:0007669"/>
    <property type="project" value="TreeGrafter"/>
</dbReference>
<keyword evidence="1" id="KW-0677">Repeat</keyword>
<comment type="caution">
    <text evidence="5">The sequence shown here is derived from an EMBL/GenBank/DDBJ whole genome shotgun (WGS) entry which is preliminary data.</text>
</comment>
<dbReference type="GO" id="GO:0000976">
    <property type="term" value="F:transcription cis-regulatory region binding"/>
    <property type="evidence" value="ECO:0007669"/>
    <property type="project" value="TreeGrafter"/>
</dbReference>
<organism evidence="5 6">
    <name type="scientific">Anaeramoeba ignava</name>
    <name type="common">Anaerobic marine amoeba</name>
    <dbReference type="NCBI Taxonomy" id="1746090"/>
    <lineage>
        <taxon>Eukaryota</taxon>
        <taxon>Metamonada</taxon>
        <taxon>Anaeramoebidae</taxon>
        <taxon>Anaeramoeba</taxon>
    </lineage>
</organism>
<dbReference type="InterPro" id="IPR000210">
    <property type="entry name" value="BTB/POZ_dom"/>
</dbReference>
<keyword evidence="6" id="KW-1185">Reference proteome</keyword>
<feature type="repeat" description="ANK" evidence="3">
    <location>
        <begin position="145"/>
        <end position="180"/>
    </location>
</feature>
<dbReference type="CDD" id="cd18186">
    <property type="entry name" value="BTB_POZ_ZBTB_KLHL-like"/>
    <property type="match status" value="1"/>
</dbReference>
<feature type="repeat" description="ANK" evidence="3">
    <location>
        <begin position="255"/>
        <end position="290"/>
    </location>
</feature>
<dbReference type="PROSITE" id="PS50097">
    <property type="entry name" value="BTB"/>
    <property type="match status" value="1"/>
</dbReference>
<dbReference type="InterPro" id="IPR036770">
    <property type="entry name" value="Ankyrin_rpt-contain_sf"/>
</dbReference>
<dbReference type="Pfam" id="PF12796">
    <property type="entry name" value="Ank_2"/>
    <property type="match status" value="3"/>
</dbReference>
<dbReference type="InterPro" id="IPR002110">
    <property type="entry name" value="Ankyrin_rpt"/>
</dbReference>
<dbReference type="EMBL" id="JAPDFW010000077">
    <property type="protein sequence ID" value="KAJ5073079.1"/>
    <property type="molecule type" value="Genomic_DNA"/>
</dbReference>
<dbReference type="PROSITE" id="PS50088">
    <property type="entry name" value="ANK_REPEAT"/>
    <property type="match status" value="8"/>
</dbReference>
<dbReference type="PANTHER" id="PTHR24193">
    <property type="entry name" value="ANKYRIN REPEAT PROTEIN"/>
    <property type="match status" value="1"/>
</dbReference>
<name>A0A9Q0RBU7_ANAIG</name>
<gene>
    <name evidence="5" type="ORF">M0811_09034</name>
</gene>
<dbReference type="SUPFAM" id="SSF54695">
    <property type="entry name" value="POZ domain"/>
    <property type="match status" value="1"/>
</dbReference>
<protein>
    <submittedName>
        <fullName evidence="5">Phytochrome-interacting ankyrin-repeat protein</fullName>
    </submittedName>
</protein>
<evidence type="ECO:0000259" key="4">
    <source>
        <dbReference type="PROSITE" id="PS50097"/>
    </source>
</evidence>
<dbReference type="PANTHER" id="PTHR24193:SF121">
    <property type="entry name" value="ADA2A-CONTAINING COMPLEX COMPONENT 3, ISOFORM D"/>
    <property type="match status" value="1"/>
</dbReference>
<feature type="repeat" description="ANK" evidence="3">
    <location>
        <begin position="73"/>
        <end position="108"/>
    </location>
</feature>
<feature type="repeat" description="ANK" evidence="3">
    <location>
        <begin position="109"/>
        <end position="144"/>
    </location>
</feature>
<dbReference type="OrthoDB" id="823504at2759"/>
<dbReference type="AlphaFoldDB" id="A0A9Q0RBU7"/>
<feature type="repeat" description="ANK" evidence="3">
    <location>
        <begin position="181"/>
        <end position="216"/>
    </location>
</feature>
<keyword evidence="2 3" id="KW-0040">ANK repeat</keyword>
<accession>A0A9Q0RBU7</accession>
<dbReference type="Gene3D" id="1.25.40.20">
    <property type="entry name" value="Ankyrin repeat-containing domain"/>
    <property type="match status" value="4"/>
</dbReference>
<evidence type="ECO:0000256" key="3">
    <source>
        <dbReference type="PROSITE-ProRule" id="PRU00023"/>
    </source>
</evidence>
<dbReference type="SMART" id="SM00248">
    <property type="entry name" value="ANK"/>
    <property type="match status" value="9"/>
</dbReference>
<feature type="repeat" description="ANK" evidence="3">
    <location>
        <begin position="37"/>
        <end position="72"/>
    </location>
</feature>
<dbReference type="InterPro" id="IPR011333">
    <property type="entry name" value="SKP1/BTB/POZ_sf"/>
</dbReference>
<dbReference type="PROSITE" id="PS50297">
    <property type="entry name" value="ANK_REP_REGION"/>
    <property type="match status" value="7"/>
</dbReference>
<feature type="repeat" description="ANK" evidence="3">
    <location>
        <begin position="292"/>
        <end position="327"/>
    </location>
</feature>
<dbReference type="InterPro" id="IPR050663">
    <property type="entry name" value="Ankyrin-SOCS_Box"/>
</dbReference>
<feature type="repeat" description="ANK" evidence="3">
    <location>
        <begin position="328"/>
        <end position="355"/>
    </location>
</feature>
<feature type="domain" description="BTB" evidence="4">
    <location>
        <begin position="547"/>
        <end position="614"/>
    </location>
</feature>
<evidence type="ECO:0000256" key="1">
    <source>
        <dbReference type="ARBA" id="ARBA00022737"/>
    </source>
</evidence>
<reference evidence="5" key="1">
    <citation type="submission" date="2022-10" db="EMBL/GenBank/DDBJ databases">
        <title>Novel sulphate-reducing endosymbionts in the free-living metamonad Anaeramoeba.</title>
        <authorList>
            <person name="Jerlstrom-Hultqvist J."/>
            <person name="Cepicka I."/>
            <person name="Gallot-Lavallee L."/>
            <person name="Salas-Leiva D."/>
            <person name="Curtis B.A."/>
            <person name="Zahonova K."/>
            <person name="Pipaliya S."/>
            <person name="Dacks J."/>
            <person name="Roger A.J."/>
        </authorList>
    </citation>
    <scope>NUCLEOTIDE SEQUENCE</scope>
    <source>
        <strain evidence="5">BMAN</strain>
    </source>
</reference>
<dbReference type="Proteomes" id="UP001149090">
    <property type="component" value="Unassembled WGS sequence"/>
</dbReference>
<proteinExistence type="predicted"/>
<evidence type="ECO:0000256" key="2">
    <source>
        <dbReference type="ARBA" id="ARBA00023043"/>
    </source>
</evidence>